<comment type="similarity">
    <text evidence="7">Belongs to the drug/metabolite transporter (DMT) superfamily. Small multidrug resistance (SMR) (TC 2.A.7.1) family. Gdx/SugE subfamily.</text>
</comment>
<evidence type="ECO:0000256" key="4">
    <source>
        <dbReference type="ARBA" id="ARBA00022692"/>
    </source>
</evidence>
<feature type="transmembrane region" description="Helical" evidence="10">
    <location>
        <begin position="84"/>
        <end position="103"/>
    </location>
</feature>
<name>A0A0A8H2T1_9BACT</name>
<evidence type="ECO:0000256" key="7">
    <source>
        <dbReference type="ARBA" id="ARBA00038151"/>
    </source>
</evidence>
<keyword evidence="3" id="KW-1003">Cell membrane</keyword>
<reference evidence="11 12" key="1">
    <citation type="journal article" date="2014" name="Genome Biol. Evol.">
        <title>Comparative Genomics of the Campylobacter lari Group.</title>
        <authorList>
            <person name="Miller W.G."/>
            <person name="Yee E."/>
            <person name="Chapman M.H."/>
            <person name="Smith T.P."/>
            <person name="Bono J.L."/>
            <person name="Huynh S."/>
            <person name="Parker C.T."/>
            <person name="Vandamme P."/>
            <person name="Luong K."/>
            <person name="Korlach J."/>
        </authorList>
    </citation>
    <scope>NUCLEOTIDE SEQUENCE [LARGE SCALE GENOMIC DNA]</scope>
    <source>
        <strain evidence="11 12">NCTC 12927</strain>
    </source>
</reference>
<dbReference type="HOGENOM" id="CLU_133067_1_3_7"/>
<dbReference type="RefSeq" id="WP_039650934.1">
    <property type="nucleotide sequence ID" value="NZ_CP007770.1"/>
</dbReference>
<evidence type="ECO:0000256" key="5">
    <source>
        <dbReference type="ARBA" id="ARBA00022989"/>
    </source>
</evidence>
<keyword evidence="5 10" id="KW-1133">Transmembrane helix</keyword>
<evidence type="ECO:0000256" key="1">
    <source>
        <dbReference type="ARBA" id="ARBA00004651"/>
    </source>
</evidence>
<dbReference type="GO" id="GO:0022857">
    <property type="term" value="F:transmembrane transporter activity"/>
    <property type="evidence" value="ECO:0007669"/>
    <property type="project" value="InterPro"/>
</dbReference>
<dbReference type="PANTHER" id="PTHR30561:SF0">
    <property type="entry name" value="GUANIDINIUM EXPORTER"/>
    <property type="match status" value="1"/>
</dbReference>
<dbReference type="AlphaFoldDB" id="A0A0A8H2T1"/>
<dbReference type="GeneID" id="74432117"/>
<evidence type="ECO:0000256" key="6">
    <source>
        <dbReference type="ARBA" id="ARBA00023136"/>
    </source>
</evidence>
<gene>
    <name evidence="11" type="ORF">CINS_1336</name>
</gene>
<dbReference type="Pfam" id="PF00893">
    <property type="entry name" value="Multi_Drug_Res"/>
    <property type="match status" value="1"/>
</dbReference>
<accession>A0A0A8H2T1</accession>
<evidence type="ECO:0000256" key="8">
    <source>
        <dbReference type="ARBA" id="ARBA00039168"/>
    </source>
</evidence>
<keyword evidence="6 10" id="KW-0472">Membrane</keyword>
<organism evidence="11 12">
    <name type="scientific">Campylobacter insulaenigrae NCTC 12927</name>
    <dbReference type="NCBI Taxonomy" id="1031564"/>
    <lineage>
        <taxon>Bacteria</taxon>
        <taxon>Pseudomonadati</taxon>
        <taxon>Campylobacterota</taxon>
        <taxon>Epsilonproteobacteria</taxon>
        <taxon>Campylobacterales</taxon>
        <taxon>Campylobacteraceae</taxon>
        <taxon>Campylobacter</taxon>
    </lineage>
</organism>
<feature type="transmembrane region" description="Helical" evidence="10">
    <location>
        <begin position="6"/>
        <end position="24"/>
    </location>
</feature>
<keyword evidence="2" id="KW-0813">Transport</keyword>
<dbReference type="Gene3D" id="1.10.3730.20">
    <property type="match status" value="1"/>
</dbReference>
<evidence type="ECO:0000313" key="12">
    <source>
        <dbReference type="Proteomes" id="UP000031163"/>
    </source>
</evidence>
<dbReference type="InterPro" id="IPR045324">
    <property type="entry name" value="Small_multidrug_res"/>
</dbReference>
<evidence type="ECO:0000256" key="9">
    <source>
        <dbReference type="RuleBase" id="RU003942"/>
    </source>
</evidence>
<dbReference type="Proteomes" id="UP000031163">
    <property type="component" value="Chromosome"/>
</dbReference>
<feature type="transmembrane region" description="Helical" evidence="10">
    <location>
        <begin position="31"/>
        <end position="50"/>
    </location>
</feature>
<proteinExistence type="inferred from homology"/>
<sequence>MEWFFLNLAACFEVLGIVIMKELVKTKKRLYFLALAISFAFSFGFLSLSMQSIAMSVAYSIWTGVGTAGGVIIGILFYKENKSFIKLSLIIIIIACTIGLKILS</sequence>
<protein>
    <recommendedName>
        <fullName evidence="8">Guanidinium exporter</fullName>
    </recommendedName>
</protein>
<comment type="subcellular location">
    <subcellularLocation>
        <location evidence="1 9">Cell membrane</location>
        <topology evidence="1 9">Multi-pass membrane protein</topology>
    </subcellularLocation>
</comment>
<keyword evidence="4 9" id="KW-0812">Transmembrane</keyword>
<dbReference type="KEGG" id="cis:CINS_1336"/>
<dbReference type="InterPro" id="IPR037185">
    <property type="entry name" value="EmrE-like"/>
</dbReference>
<dbReference type="SUPFAM" id="SSF103481">
    <property type="entry name" value="Multidrug resistance efflux transporter EmrE"/>
    <property type="match status" value="1"/>
</dbReference>
<dbReference type="GO" id="GO:0005886">
    <property type="term" value="C:plasma membrane"/>
    <property type="evidence" value="ECO:0007669"/>
    <property type="project" value="UniProtKB-SubCell"/>
</dbReference>
<evidence type="ECO:0000313" key="11">
    <source>
        <dbReference type="EMBL" id="AJC88292.1"/>
    </source>
</evidence>
<dbReference type="EMBL" id="CP007770">
    <property type="protein sequence ID" value="AJC88292.1"/>
    <property type="molecule type" value="Genomic_DNA"/>
</dbReference>
<dbReference type="STRING" id="1031564.CINS_1336"/>
<evidence type="ECO:0000256" key="10">
    <source>
        <dbReference type="SAM" id="Phobius"/>
    </source>
</evidence>
<evidence type="ECO:0000256" key="3">
    <source>
        <dbReference type="ARBA" id="ARBA00022475"/>
    </source>
</evidence>
<evidence type="ECO:0000256" key="2">
    <source>
        <dbReference type="ARBA" id="ARBA00022448"/>
    </source>
</evidence>
<dbReference type="InterPro" id="IPR000390">
    <property type="entry name" value="Small_drug/metabolite_transptr"/>
</dbReference>
<dbReference type="PANTHER" id="PTHR30561">
    <property type="entry name" value="SMR FAMILY PROTON-DEPENDENT DRUG EFFLUX TRANSPORTER SUGE"/>
    <property type="match status" value="1"/>
</dbReference>
<feature type="transmembrane region" description="Helical" evidence="10">
    <location>
        <begin position="56"/>
        <end position="77"/>
    </location>
</feature>